<protein>
    <submittedName>
        <fullName evidence="3">Uncharacterized protein</fullName>
    </submittedName>
</protein>
<feature type="transmembrane region" description="Helical" evidence="2">
    <location>
        <begin position="12"/>
        <end position="32"/>
    </location>
</feature>
<keyword evidence="2" id="KW-0812">Transmembrane</keyword>
<evidence type="ECO:0000313" key="3">
    <source>
        <dbReference type="EMBL" id="OFE44068.1"/>
    </source>
</evidence>
<evidence type="ECO:0000313" key="4">
    <source>
        <dbReference type="Proteomes" id="UP000186931"/>
    </source>
</evidence>
<keyword evidence="2" id="KW-1133">Transmembrane helix</keyword>
<dbReference type="Proteomes" id="UP000186931">
    <property type="component" value="Unassembled WGS sequence"/>
</dbReference>
<keyword evidence="1" id="KW-0175">Coiled coil</keyword>
<sequence>MTEDQRHNPKLLWAIAGGLIVVIIAVFIFQWMGESDNTAPIETAPTTAPATKFAPAEATPLQEDEAAPKQLVTEDLLKAPVSENAALAKEEVAKLDDIQNQLNDQRALLKQQHSDADELIKLKEEQIKILEAQLAQ</sequence>
<name>A0A1E8E3W5_9GAMM</name>
<dbReference type="STRING" id="202956.BJN41_02230"/>
<feature type="coiled-coil region" evidence="1">
    <location>
        <begin position="85"/>
        <end position="133"/>
    </location>
</feature>
<gene>
    <name evidence="3" type="ORF">BJN41_02230</name>
</gene>
<accession>A0A1E8E3W5</accession>
<organism evidence="3 4">
    <name type="scientific">Acinetobacter towneri</name>
    <dbReference type="NCBI Taxonomy" id="202956"/>
    <lineage>
        <taxon>Bacteria</taxon>
        <taxon>Pseudomonadati</taxon>
        <taxon>Pseudomonadota</taxon>
        <taxon>Gammaproteobacteria</taxon>
        <taxon>Moraxellales</taxon>
        <taxon>Moraxellaceae</taxon>
        <taxon>Acinetobacter</taxon>
    </lineage>
</organism>
<evidence type="ECO:0000256" key="1">
    <source>
        <dbReference type="SAM" id="Coils"/>
    </source>
</evidence>
<proteinExistence type="predicted"/>
<reference evidence="3 4" key="1">
    <citation type="submission" date="2016-10" db="EMBL/GenBank/DDBJ databases">
        <title>Genome of airborne Acinetobacter sp. 5-2Ac02 in the hospital environment: Species near to Acinetobacter towneri.</title>
        <authorList>
            <person name="Barbosa B."/>
            <person name="Fernandez-Garcia L."/>
            <person name="Gato E."/>
            <person name="Leao R."/>
            <person name="Albano R."/>
            <person name="Fernandez B."/>
            <person name="Fernandez-Cuenca F."/>
            <person name="Marques E."/>
            <person name="Tomas M."/>
        </authorList>
    </citation>
    <scope>NUCLEOTIDE SEQUENCE [LARGE SCALE GENOMIC DNA]</scope>
    <source>
        <strain evidence="3 4">5-2Ac02</strain>
    </source>
</reference>
<dbReference type="RefSeq" id="WP_070153305.1">
    <property type="nucleotide sequence ID" value="NZ_MKQS01000005.1"/>
</dbReference>
<dbReference type="EMBL" id="MKQS01000005">
    <property type="protein sequence ID" value="OFE44068.1"/>
    <property type="molecule type" value="Genomic_DNA"/>
</dbReference>
<dbReference type="AlphaFoldDB" id="A0A1E8E3W5"/>
<evidence type="ECO:0000256" key="2">
    <source>
        <dbReference type="SAM" id="Phobius"/>
    </source>
</evidence>
<comment type="caution">
    <text evidence="3">The sequence shown here is derived from an EMBL/GenBank/DDBJ whole genome shotgun (WGS) entry which is preliminary data.</text>
</comment>
<dbReference type="eggNOG" id="ENOG50348U2">
    <property type="taxonomic scope" value="Bacteria"/>
</dbReference>
<keyword evidence="2" id="KW-0472">Membrane</keyword>